<dbReference type="EnsemblPlants" id="AET3Gv21140200.4">
    <property type="protein sequence ID" value="AET3Gv21140200.4"/>
    <property type="gene ID" value="AET3Gv21140200"/>
</dbReference>
<dbReference type="OrthoDB" id="675885at2759"/>
<keyword evidence="2" id="KW-0677">Repeat</keyword>
<dbReference type="Gene3D" id="1.10.8.430">
    <property type="entry name" value="Helical domain of apoptotic protease-activating factors"/>
    <property type="match status" value="2"/>
</dbReference>
<dbReference type="GeneID" id="109765824"/>
<evidence type="ECO:0000256" key="1">
    <source>
        <dbReference type="ARBA" id="ARBA00008894"/>
    </source>
</evidence>
<keyword evidence="4" id="KW-0067">ATP-binding</keyword>
<evidence type="ECO:0000259" key="5">
    <source>
        <dbReference type="SMART" id="SM00382"/>
    </source>
</evidence>
<dbReference type="Pfam" id="PF00931">
    <property type="entry name" value="NB-ARC"/>
    <property type="match status" value="3"/>
</dbReference>
<dbReference type="Gene3D" id="1.10.10.10">
    <property type="entry name" value="Winged helix-like DNA-binding domain superfamily/Winged helix DNA-binding domain"/>
    <property type="match status" value="1"/>
</dbReference>
<dbReference type="InterPro" id="IPR027417">
    <property type="entry name" value="P-loop_NTPase"/>
</dbReference>
<feature type="domain" description="AAA+ ATPase" evidence="5">
    <location>
        <begin position="850"/>
        <end position="979"/>
    </location>
</feature>
<dbReference type="InterPro" id="IPR042197">
    <property type="entry name" value="Apaf_helical"/>
</dbReference>
<sequence length="1602" mass="180571">MAAVGSWFGAAIGTVISPFRDIFFRHAMYCFNPGKYVRDHDRDTQTLIGRRSGVQGEIRTGTPNGLVATDDADSWVKRANQAISEERRNHQHYDDRRIISKCCSLNCCANYKIAKRAVEARREVRACLDSIPSNSTVRPPPPSVIDIPIHSAQLASQDSILQTACESINNQVGMIGIWGPDGVGNTHLLNKINNSFVGPNPPYFVIFVTASRESLVRNIQAQIIQRLEIRKDDVVPNPATNISEQLRTRDFLLLVDGLYENLDLLEVGIPHPLGIIEGQFKRKVVITSQSKTVCDRMFVNEYIEMPGLGETESFELFAQTFGQEDIDSDPHIRAIAHDLVKELKGVPSDLIHFGKQMVGKSDPGEWEDVICTVRKLNLQKKDPTLGGRTLKNLKDATNNLVARSKDVHNKIKASEREGMTSTNEVNKWLEQVDTINYDVEVIFARNKLKKDVTMEAIKTVPQVQECLRACPNNIAFVSVPPPAQEIPGPCMSSQNRNLKEALQFIKDDPVGMIGIWGPGGVGKTYLLNSINNSIAVAGGISFDVIFVRASRGCSVEKIQGDFLMKLGMKADGNVESQSQKIFNFLKNRSFLILLDDLWEQIDLQAVGIPYPLGILGQFKRKVIITSRSENVCHLMDVKVPIEVPRLEDGEALQLFKQTVGQENLNEDPHIGALVIDLVKELQGLPSELIHFGKVLRRKRDPMQWENVIQAVKKSNLCKDDPLSVTGKIVKDLKDANKSLLARSNDIRRRIETDEREGRTSTIEVDGWLEKVAIINSGAQVIFNGYELNKDIRMEATEKLSEIQECLRACPDNNNIALESVPAPTQEIPGPSMSAENCNLQKALLFINDDPVGMIGIWGPGGVGKTYLLKNINNSFGGMSLHVIFVTASKGCSVQTIQEEILKKLRMPEGANVESQCQIIYEFLKNRSFLLLLDDLWEQIDLQAVGIPYPLGIVNQLKRKVVLTTRLRKVCGQMEVREELIVTCLQEEDAWQLFKEKVSQETLSSSPRIETLAKELVKELKGLPLALIVIGKAMYPKTDPIEWEYAIEHMQRSCCDEDNPLSIENIFGQLKFSYDNLRSDTLRHCFLTCALWPEDWEIIKADLAQCWMGLGLLDECDIQRSYSQAYSLIGDLRDACLLENRGNWYGSVKVHDVIRDMALWISCGCGENNNNWFVRAKVATEERFSIPWGKAEYISLMLNGMSKLPSFGNDHGPMKLMTLCLQNNYFDGSIVETIKNFASLTYLDLRTNLLKDIPEELCSLVNLEYLDLSHNPDIYQLPDCFGKLIKLKFLYLQCTDIRIIPKKVISNLKALQVIDMRTWRAYRGGGSINYNPAIFQELGTLDQLKAAGIEADGFTEYESLRDVAANLPIRSLIMGSLKETHPLCLSDILSADFARRTLFELEIIWSKMEQITGRQEPNYCFGTLNKLFLWFLVNLKEITWVGRSPASVFPRLTCVNVNSCSKLEHLSWTMYLPCLEQLEARFCDNMKEAFRRTVHHGEITSTGQESSSASEGTFPCLKQLRLSDNPKLITICDPDVTFPSLEQLVLTKSPELIRLPFQIHSLPLKLQELQFDDVECWDRLECEEGVKSFLQHCLKFGYVSEIS</sequence>
<evidence type="ECO:0000313" key="6">
    <source>
        <dbReference type="EnsemblPlants" id="AET3Gv21140200.6"/>
    </source>
</evidence>
<dbReference type="OMA" id="NAGHFPN"/>
<reference evidence="7" key="2">
    <citation type="journal article" date="2017" name="Nat. Plants">
        <title>The Aegilops tauschii genome reveals multiple impacts of transposons.</title>
        <authorList>
            <person name="Zhao G."/>
            <person name="Zou C."/>
            <person name="Li K."/>
            <person name="Wang K."/>
            <person name="Li T."/>
            <person name="Gao L."/>
            <person name="Zhang X."/>
            <person name="Wang H."/>
            <person name="Yang Z."/>
            <person name="Liu X."/>
            <person name="Jiang W."/>
            <person name="Mao L."/>
            <person name="Kong X."/>
            <person name="Jiao Y."/>
            <person name="Jia J."/>
        </authorList>
    </citation>
    <scope>NUCLEOTIDE SEQUENCE [LARGE SCALE GENOMIC DNA]</scope>
    <source>
        <strain evidence="7">cv. AL8/78</strain>
    </source>
</reference>
<dbReference type="PANTHER" id="PTHR33463:SF207">
    <property type="entry name" value="AAA+ ATPASE DOMAIN-CONTAINING PROTEIN"/>
    <property type="match status" value="1"/>
</dbReference>
<keyword evidence="7" id="KW-1185">Reference proteome</keyword>
<keyword evidence="3" id="KW-0611">Plant defense</keyword>
<dbReference type="GO" id="GO:0002758">
    <property type="term" value="P:innate immune response-activating signaling pathway"/>
    <property type="evidence" value="ECO:0007669"/>
    <property type="project" value="UniProtKB-ARBA"/>
</dbReference>
<dbReference type="SUPFAM" id="SSF52058">
    <property type="entry name" value="L domain-like"/>
    <property type="match status" value="1"/>
</dbReference>
<dbReference type="EnsemblPlants" id="AET3Gv21140200.6">
    <property type="protein sequence ID" value="AET3Gv21140200.6"/>
    <property type="gene ID" value="AET3Gv21140200"/>
</dbReference>
<dbReference type="Gene3D" id="3.40.50.300">
    <property type="entry name" value="P-loop containing nucleotide triphosphate hydrolases"/>
    <property type="match status" value="3"/>
</dbReference>
<proteinExistence type="inferred from homology"/>
<dbReference type="FunFam" id="3.40.50.300:FF:001091">
    <property type="entry name" value="Probable disease resistance protein At1g61300"/>
    <property type="match status" value="1"/>
</dbReference>
<dbReference type="Gramene" id="AET3Gv21140200.6">
    <property type="protein sequence ID" value="AET3Gv21140200.6"/>
    <property type="gene ID" value="AET3Gv21140200"/>
</dbReference>
<dbReference type="InterPro" id="IPR032675">
    <property type="entry name" value="LRR_dom_sf"/>
</dbReference>
<dbReference type="PRINTS" id="PR00364">
    <property type="entry name" value="DISEASERSIST"/>
</dbReference>
<dbReference type="GO" id="GO:0042742">
    <property type="term" value="P:defense response to bacterium"/>
    <property type="evidence" value="ECO:0007669"/>
    <property type="project" value="UniProtKB-ARBA"/>
</dbReference>
<dbReference type="EnsemblPlants" id="AET3Gv21140200.3">
    <property type="protein sequence ID" value="AET3Gv21140200.3"/>
    <property type="gene ID" value="AET3Gv21140200"/>
</dbReference>
<organism evidence="6 7">
    <name type="scientific">Aegilops tauschii subsp. strangulata</name>
    <name type="common">Goatgrass</name>
    <dbReference type="NCBI Taxonomy" id="200361"/>
    <lineage>
        <taxon>Eukaryota</taxon>
        <taxon>Viridiplantae</taxon>
        <taxon>Streptophyta</taxon>
        <taxon>Embryophyta</taxon>
        <taxon>Tracheophyta</taxon>
        <taxon>Spermatophyta</taxon>
        <taxon>Magnoliopsida</taxon>
        <taxon>Liliopsida</taxon>
        <taxon>Poales</taxon>
        <taxon>Poaceae</taxon>
        <taxon>BOP clade</taxon>
        <taxon>Pooideae</taxon>
        <taxon>Triticodae</taxon>
        <taxon>Triticeae</taxon>
        <taxon>Triticinae</taxon>
        <taxon>Aegilops</taxon>
    </lineage>
</organism>
<dbReference type="InterPro" id="IPR036388">
    <property type="entry name" value="WH-like_DNA-bd_sf"/>
</dbReference>
<dbReference type="Gramene" id="AET3Gv21140200.1">
    <property type="protein sequence ID" value="AET3Gv21140200.1"/>
    <property type="gene ID" value="AET3Gv21140200"/>
</dbReference>
<evidence type="ECO:0000256" key="2">
    <source>
        <dbReference type="ARBA" id="ARBA00022737"/>
    </source>
</evidence>
<dbReference type="GO" id="GO:0043531">
    <property type="term" value="F:ADP binding"/>
    <property type="evidence" value="ECO:0007669"/>
    <property type="project" value="InterPro"/>
</dbReference>
<reference evidence="6" key="4">
    <citation type="submission" date="2019-03" db="UniProtKB">
        <authorList>
            <consortium name="EnsemblPlants"/>
        </authorList>
    </citation>
    <scope>IDENTIFICATION</scope>
</reference>
<accession>A0A453GP37</accession>
<dbReference type="Gramene" id="AET3Gv21140200.3">
    <property type="protein sequence ID" value="AET3Gv21140200.3"/>
    <property type="gene ID" value="AET3Gv21140200"/>
</dbReference>
<reference evidence="6" key="5">
    <citation type="journal article" date="2021" name="G3 (Bethesda)">
        <title>Aegilops tauschii genome assembly Aet v5.0 features greater sequence contiguity and improved annotation.</title>
        <authorList>
            <person name="Wang L."/>
            <person name="Zhu T."/>
            <person name="Rodriguez J.C."/>
            <person name="Deal K.R."/>
            <person name="Dubcovsky J."/>
            <person name="McGuire P.E."/>
            <person name="Lux T."/>
            <person name="Spannagl M."/>
            <person name="Mayer K.F.X."/>
            <person name="Baldrich P."/>
            <person name="Meyers B.C."/>
            <person name="Huo N."/>
            <person name="Gu Y.Q."/>
            <person name="Zhou H."/>
            <person name="Devos K.M."/>
            <person name="Bennetzen J.L."/>
            <person name="Unver T."/>
            <person name="Budak H."/>
            <person name="Gulick P.J."/>
            <person name="Galiba G."/>
            <person name="Kalapos B."/>
            <person name="Nelson D.R."/>
            <person name="Li P."/>
            <person name="You F.M."/>
            <person name="Luo M.C."/>
            <person name="Dvorak J."/>
        </authorList>
    </citation>
    <scope>NUCLEOTIDE SEQUENCE [LARGE SCALE GENOMIC DNA]</scope>
    <source>
        <strain evidence="6">cv. AL8/78</strain>
    </source>
</reference>
<dbReference type="SMART" id="SM00382">
    <property type="entry name" value="AAA"/>
    <property type="match status" value="3"/>
</dbReference>
<dbReference type="Gramene" id="AET3Gv21140200.4">
    <property type="protein sequence ID" value="AET3Gv21140200.4"/>
    <property type="gene ID" value="AET3Gv21140200"/>
</dbReference>
<evidence type="ECO:0000256" key="4">
    <source>
        <dbReference type="ARBA" id="ARBA00022840"/>
    </source>
</evidence>
<dbReference type="KEGG" id="ats:109765824"/>
<evidence type="ECO:0000313" key="7">
    <source>
        <dbReference type="Proteomes" id="UP000015105"/>
    </source>
</evidence>
<dbReference type="PANTHER" id="PTHR33463">
    <property type="entry name" value="NB-ARC DOMAIN-CONTAINING PROTEIN-RELATED"/>
    <property type="match status" value="1"/>
</dbReference>
<dbReference type="InterPro" id="IPR002182">
    <property type="entry name" value="NB-ARC"/>
</dbReference>
<dbReference type="RefSeq" id="XP_045089845.1">
    <property type="nucleotide sequence ID" value="XM_045233910.2"/>
</dbReference>
<dbReference type="EnsemblPlants" id="AET3Gv21140200.1">
    <property type="protein sequence ID" value="AET3Gv21140200.1"/>
    <property type="gene ID" value="AET3Gv21140200"/>
</dbReference>
<dbReference type="STRING" id="200361.A0A453GP37"/>
<name>A0A453GP37_AEGTS</name>
<protein>
    <recommendedName>
        <fullName evidence="5">AAA+ ATPase domain-containing protein</fullName>
    </recommendedName>
</protein>
<dbReference type="Gramene" id="AET3Gv21140200.5">
    <property type="protein sequence ID" value="AET3Gv21140200.5"/>
    <property type="gene ID" value="AET3Gv21140200"/>
</dbReference>
<dbReference type="SUPFAM" id="SSF52540">
    <property type="entry name" value="P-loop containing nucleoside triphosphate hydrolases"/>
    <property type="match status" value="3"/>
</dbReference>
<feature type="domain" description="AAA+ ATPase" evidence="5">
    <location>
        <begin position="509"/>
        <end position="647"/>
    </location>
</feature>
<dbReference type="FunFam" id="1.10.8.430:FF:000003">
    <property type="entry name" value="Probable disease resistance protein At5g66910"/>
    <property type="match status" value="1"/>
</dbReference>
<dbReference type="RefSeq" id="XP_045089844.1">
    <property type="nucleotide sequence ID" value="XM_045233909.2"/>
</dbReference>
<reference evidence="7" key="1">
    <citation type="journal article" date="2014" name="Science">
        <title>Ancient hybridizations among the ancestral genomes of bread wheat.</title>
        <authorList>
            <consortium name="International Wheat Genome Sequencing Consortium,"/>
            <person name="Marcussen T."/>
            <person name="Sandve S.R."/>
            <person name="Heier L."/>
            <person name="Spannagl M."/>
            <person name="Pfeifer M."/>
            <person name="Jakobsen K.S."/>
            <person name="Wulff B.B."/>
            <person name="Steuernagel B."/>
            <person name="Mayer K.F."/>
            <person name="Olsen O.A."/>
        </authorList>
    </citation>
    <scope>NUCLEOTIDE SEQUENCE [LARGE SCALE GENOMIC DNA]</scope>
    <source>
        <strain evidence="7">cv. AL8/78</strain>
    </source>
</reference>
<feature type="domain" description="AAA+ ATPase" evidence="5">
    <location>
        <begin position="171"/>
        <end position="310"/>
    </location>
</feature>
<dbReference type="InterPro" id="IPR050905">
    <property type="entry name" value="Plant_NBS-LRR"/>
</dbReference>
<dbReference type="PROSITE" id="PS51450">
    <property type="entry name" value="LRR"/>
    <property type="match status" value="1"/>
</dbReference>
<dbReference type="Gene3D" id="3.80.10.10">
    <property type="entry name" value="Ribonuclease Inhibitor"/>
    <property type="match status" value="2"/>
</dbReference>
<evidence type="ECO:0000256" key="3">
    <source>
        <dbReference type="ARBA" id="ARBA00022821"/>
    </source>
</evidence>
<dbReference type="EnsemblPlants" id="AET3Gv21140200.5">
    <property type="protein sequence ID" value="AET3Gv21140200.5"/>
    <property type="gene ID" value="AET3Gv21140200"/>
</dbReference>
<dbReference type="InterPro" id="IPR055414">
    <property type="entry name" value="LRR_R13L4/SHOC2-like"/>
</dbReference>
<dbReference type="GO" id="GO:0005524">
    <property type="term" value="F:ATP binding"/>
    <property type="evidence" value="ECO:0007669"/>
    <property type="project" value="UniProtKB-KW"/>
</dbReference>
<comment type="similarity">
    <text evidence="1">Belongs to the disease resistance NB-LRR family.</text>
</comment>
<dbReference type="InterPro" id="IPR001611">
    <property type="entry name" value="Leu-rich_rpt"/>
</dbReference>
<reference evidence="6" key="3">
    <citation type="journal article" date="2017" name="Nature">
        <title>Genome sequence of the progenitor of the wheat D genome Aegilops tauschii.</title>
        <authorList>
            <person name="Luo M.C."/>
            <person name="Gu Y.Q."/>
            <person name="Puiu D."/>
            <person name="Wang H."/>
            <person name="Twardziok S.O."/>
            <person name="Deal K.R."/>
            <person name="Huo N."/>
            <person name="Zhu T."/>
            <person name="Wang L."/>
            <person name="Wang Y."/>
            <person name="McGuire P.E."/>
            <person name="Liu S."/>
            <person name="Long H."/>
            <person name="Ramasamy R.K."/>
            <person name="Rodriguez J.C."/>
            <person name="Van S.L."/>
            <person name="Yuan L."/>
            <person name="Wang Z."/>
            <person name="Xia Z."/>
            <person name="Xiao L."/>
            <person name="Anderson O.D."/>
            <person name="Ouyang S."/>
            <person name="Liang Y."/>
            <person name="Zimin A.V."/>
            <person name="Pertea G."/>
            <person name="Qi P."/>
            <person name="Bennetzen J.L."/>
            <person name="Dai X."/>
            <person name="Dawson M.W."/>
            <person name="Muller H.G."/>
            <person name="Kugler K."/>
            <person name="Rivarola-Duarte L."/>
            <person name="Spannagl M."/>
            <person name="Mayer K.F.X."/>
            <person name="Lu F.H."/>
            <person name="Bevan M.W."/>
            <person name="Leroy P."/>
            <person name="Li P."/>
            <person name="You F.M."/>
            <person name="Sun Q."/>
            <person name="Liu Z."/>
            <person name="Lyons E."/>
            <person name="Wicker T."/>
            <person name="Salzberg S.L."/>
            <person name="Devos K.M."/>
            <person name="Dvorak J."/>
        </authorList>
    </citation>
    <scope>NUCLEOTIDE SEQUENCE [LARGE SCALE GENOMIC DNA]</scope>
    <source>
        <strain evidence="6">cv. AL8/78</strain>
    </source>
</reference>
<dbReference type="InterPro" id="IPR003593">
    <property type="entry name" value="AAA+_ATPase"/>
</dbReference>
<dbReference type="GO" id="GO:0009626">
    <property type="term" value="P:plant-type hypersensitive response"/>
    <property type="evidence" value="ECO:0007669"/>
    <property type="project" value="UniProtKB-ARBA"/>
</dbReference>
<dbReference type="Proteomes" id="UP000015105">
    <property type="component" value="Chromosome 3D"/>
</dbReference>
<dbReference type="FunFam" id="1.10.10.10:FF:000322">
    <property type="entry name" value="Probable disease resistance protein At1g63360"/>
    <property type="match status" value="1"/>
</dbReference>
<dbReference type="Pfam" id="PF23598">
    <property type="entry name" value="LRR_14"/>
    <property type="match status" value="1"/>
</dbReference>
<keyword evidence="4" id="KW-0547">Nucleotide-binding</keyword>